<dbReference type="SUPFAM" id="SSF46955">
    <property type="entry name" value="Putative DNA-binding domain"/>
    <property type="match status" value="1"/>
</dbReference>
<evidence type="ECO:0000259" key="1">
    <source>
        <dbReference type="Pfam" id="PF12728"/>
    </source>
</evidence>
<name>A0ABV7DTV8_9RHOB</name>
<organism evidence="2 3">
    <name type="scientific">Tabrizicola soli</name>
    <dbReference type="NCBI Taxonomy" id="2185115"/>
    <lineage>
        <taxon>Bacteria</taxon>
        <taxon>Pseudomonadati</taxon>
        <taxon>Pseudomonadota</taxon>
        <taxon>Alphaproteobacteria</taxon>
        <taxon>Rhodobacterales</taxon>
        <taxon>Paracoccaceae</taxon>
        <taxon>Tabrizicola</taxon>
    </lineage>
</organism>
<dbReference type="InterPro" id="IPR009061">
    <property type="entry name" value="DNA-bd_dom_put_sf"/>
</dbReference>
<evidence type="ECO:0000313" key="3">
    <source>
        <dbReference type="Proteomes" id="UP001595445"/>
    </source>
</evidence>
<comment type="caution">
    <text evidence="2">The sequence shown here is derived from an EMBL/GenBank/DDBJ whole genome shotgun (WGS) entry which is preliminary data.</text>
</comment>
<proteinExistence type="predicted"/>
<accession>A0ABV7DTV8</accession>
<protein>
    <submittedName>
        <fullName evidence="2">Helix-turn-helix transcriptional regulator</fullName>
    </submittedName>
</protein>
<feature type="domain" description="Helix-turn-helix" evidence="1">
    <location>
        <begin position="10"/>
        <end position="57"/>
    </location>
</feature>
<dbReference type="Pfam" id="PF12728">
    <property type="entry name" value="HTH_17"/>
    <property type="match status" value="1"/>
</dbReference>
<reference evidence="3" key="1">
    <citation type="journal article" date="2019" name="Int. J. Syst. Evol. Microbiol.">
        <title>The Global Catalogue of Microorganisms (GCM) 10K type strain sequencing project: providing services to taxonomists for standard genome sequencing and annotation.</title>
        <authorList>
            <consortium name="The Broad Institute Genomics Platform"/>
            <consortium name="The Broad Institute Genome Sequencing Center for Infectious Disease"/>
            <person name="Wu L."/>
            <person name="Ma J."/>
        </authorList>
    </citation>
    <scope>NUCLEOTIDE SEQUENCE [LARGE SCALE GENOMIC DNA]</scope>
    <source>
        <strain evidence="3">KCTC 62102</strain>
    </source>
</reference>
<evidence type="ECO:0000313" key="2">
    <source>
        <dbReference type="EMBL" id="MFC3086541.1"/>
    </source>
</evidence>
<keyword evidence="3" id="KW-1185">Reference proteome</keyword>
<sequence>MSKFPMPSGLMTAREVAGHFNCNVSTVWRWLRQGILPKPVKIAGSTRWRREEIEAMTAGETAA</sequence>
<dbReference type="InterPro" id="IPR041657">
    <property type="entry name" value="HTH_17"/>
</dbReference>
<dbReference type="RefSeq" id="WP_197645065.1">
    <property type="nucleotide sequence ID" value="NZ_JAEACP010000013.1"/>
</dbReference>
<dbReference type="Proteomes" id="UP001595445">
    <property type="component" value="Unassembled WGS sequence"/>
</dbReference>
<dbReference type="EMBL" id="JBHRSM010000018">
    <property type="protein sequence ID" value="MFC3086541.1"/>
    <property type="molecule type" value="Genomic_DNA"/>
</dbReference>
<dbReference type="Gene3D" id="1.10.238.160">
    <property type="match status" value="1"/>
</dbReference>
<gene>
    <name evidence="2" type="ORF">ACFOD6_10840</name>
</gene>